<dbReference type="SUPFAM" id="SSF48452">
    <property type="entry name" value="TPR-like"/>
    <property type="match status" value="1"/>
</dbReference>
<comment type="caution">
    <text evidence="2">The sequence shown here is derived from an EMBL/GenBank/DDBJ whole genome shotgun (WGS) entry which is preliminary data.</text>
</comment>
<organism evidence="2 3">
    <name type="scientific">Rhizoctonia solani</name>
    <dbReference type="NCBI Taxonomy" id="456999"/>
    <lineage>
        <taxon>Eukaryota</taxon>
        <taxon>Fungi</taxon>
        <taxon>Dikarya</taxon>
        <taxon>Basidiomycota</taxon>
        <taxon>Agaricomycotina</taxon>
        <taxon>Agaricomycetes</taxon>
        <taxon>Cantharellales</taxon>
        <taxon>Ceratobasidiaceae</taxon>
        <taxon>Rhizoctonia</taxon>
    </lineage>
</organism>
<accession>A0A8H3CC24</accession>
<dbReference type="Pfam" id="PF12770">
    <property type="entry name" value="CHAT"/>
    <property type="match status" value="1"/>
</dbReference>
<sequence length="1081" mass="120636">MPDEHPDLRSQLINLGYDHLGRFRRLGELPDIEKAVENISSVVTLIPDDHPDLPSQLMNLGVSYGDRFRCLDDLDDLKRAVECTSRAIALVSDDHPLLPSLQMNMGVFYYDQFKRLGELDKLENAIEYQSRGLAMTRDADPDLPSRLISLGTSYSDRWRRLRERGDLEEAIKCKSRALALTTDDHPELPSRLTSLGESFVDRFKRLGEPGDIDKAIECGNRALSLTPDDHPALPSRLMVLGTSCADRFKRWGKLGDLEKAIEWQSRALALTAEDHPDLPFWLGSLGVAFADRFKRLGELSDLEKAIEHISRGLSLTPSDHPQLPLLFLNIGVCFSDRFKHLGELGDLEKAIKWQSHAIDLIPKDHPDLPSQLANVAVTSSARFRRLGELGDLEQAIKWQSSGLDLTPDDHPDLPYMLANLGALYSSRFKHLGEQDDLEKATRFQSRALALTPDDHPSLPSRLSGLVVSCSHRFMRTGKMDDIKDACTYTLRALALTPEGHPSLPTWHHNLAIFQFIRFQHTGNLFHLQESLHSFRKASQSPVGAPNARFEAAITWARCASEHTSLNPIEAYQTAIDLLPQFIWLGATTDQRYQDLDQAKYLAVSAGTTAICLSKYRLALEWLEHARCVVWTQNLMLRSPLDQLHLSHPDLATRMRAAASQLHQASSESRVSLELPSDLTTLDQASQQHRRLAGEYSELLSEARNLPGFEELLRPVKADELVRASQNGPIVLVNCDLYRCDALLVLPGQDEVIHIPLPNFTGEKALRCRSEMQASLRRKGIRERGVKVWQEPDHKICIENVLETLWNDIAKPILNYLGYMNDSSRDSLPHITWCPTGAMSFLPLHAAGDYNQPRSRVFDYAISSYTPTLTALLTSAPSSLHRDCRVLAIGQPNTPGRSSLPGTIKELASVKAHVQNKAQYSQLLNDQATITAVLDAMETHDWIHLACHAHQNVDDPTKSGFFLHDGTLDLALINRRLLKNKGLAFLSACQTATGDEKLPDEAVHLASGMLMAGYTSIIATMWSVNDTDAPLVADIVYGELMKDGKLGNGEAGRALHNAVAELRDKIGGKEFSRWVPYIHIGS</sequence>
<feature type="domain" description="CHAT" evidence="1">
    <location>
        <begin position="800"/>
        <end position="1081"/>
    </location>
</feature>
<dbReference type="Proteomes" id="UP000663853">
    <property type="component" value="Unassembled WGS sequence"/>
</dbReference>
<dbReference type="EMBL" id="CAJMXA010002218">
    <property type="protein sequence ID" value="CAE6477967.1"/>
    <property type="molecule type" value="Genomic_DNA"/>
</dbReference>
<dbReference type="InterPro" id="IPR024983">
    <property type="entry name" value="CHAT_dom"/>
</dbReference>
<dbReference type="AlphaFoldDB" id="A0A8H3CC24"/>
<dbReference type="PANTHER" id="PTHR19959">
    <property type="entry name" value="KINESIN LIGHT CHAIN"/>
    <property type="match status" value="1"/>
</dbReference>
<dbReference type="InterPro" id="IPR011990">
    <property type="entry name" value="TPR-like_helical_dom_sf"/>
</dbReference>
<evidence type="ECO:0000313" key="2">
    <source>
        <dbReference type="EMBL" id="CAE6477967.1"/>
    </source>
</evidence>
<proteinExistence type="predicted"/>
<gene>
    <name evidence="2" type="ORF">RDB_LOCUS84144</name>
</gene>
<evidence type="ECO:0000259" key="1">
    <source>
        <dbReference type="Pfam" id="PF12770"/>
    </source>
</evidence>
<dbReference type="SUPFAM" id="SSF81901">
    <property type="entry name" value="HCP-like"/>
    <property type="match status" value="1"/>
</dbReference>
<dbReference type="PANTHER" id="PTHR19959:SF119">
    <property type="entry name" value="FUNGAL LIPASE-LIKE DOMAIN-CONTAINING PROTEIN"/>
    <property type="match status" value="1"/>
</dbReference>
<dbReference type="Gene3D" id="1.25.40.10">
    <property type="entry name" value="Tetratricopeptide repeat domain"/>
    <property type="match status" value="3"/>
</dbReference>
<reference evidence="2" key="1">
    <citation type="submission" date="2021-01" db="EMBL/GenBank/DDBJ databases">
        <authorList>
            <person name="Kaushik A."/>
        </authorList>
    </citation>
    <scope>NUCLEOTIDE SEQUENCE</scope>
    <source>
        <strain evidence="2">AG6-10EEA</strain>
    </source>
</reference>
<protein>
    <recommendedName>
        <fullName evidence="1">CHAT domain-containing protein</fullName>
    </recommendedName>
</protein>
<name>A0A8H3CC24_9AGAM</name>
<evidence type="ECO:0000313" key="3">
    <source>
        <dbReference type="Proteomes" id="UP000663853"/>
    </source>
</evidence>